<gene>
    <name evidence="1" type="ORF">FRY98_01945</name>
</gene>
<dbReference type="RefSeq" id="WP_148450069.1">
    <property type="nucleotide sequence ID" value="NZ_VSDO01000001.1"/>
</dbReference>
<dbReference type="Proteomes" id="UP000325218">
    <property type="component" value="Unassembled WGS sequence"/>
</dbReference>
<dbReference type="OrthoDB" id="9787800at2"/>
<accession>A0A5D0CXN0</accession>
<sequence>MPTQEEYQEGLDNLARHHWEVDLVITHTCSTSTVTSLKEALGTPVEADELSDYLEHIQQRLTYRSWYFGHFHHDLLLPKNLRLIYHDVEKIGRD</sequence>
<reference evidence="1 2" key="1">
    <citation type="submission" date="2019-08" db="EMBL/GenBank/DDBJ databases">
        <title>Genome sequencing of Paenibacillus faecis DSM 23593(T).</title>
        <authorList>
            <person name="Kook J.-K."/>
            <person name="Park S.-N."/>
            <person name="Lim Y.K."/>
        </authorList>
    </citation>
    <scope>NUCLEOTIDE SEQUENCE [LARGE SCALE GENOMIC DNA]</scope>
    <source>
        <strain evidence="1 2">DSM 23593</strain>
    </source>
</reference>
<dbReference type="AlphaFoldDB" id="A0A5D0CXN0"/>
<evidence type="ECO:0000313" key="1">
    <source>
        <dbReference type="EMBL" id="TYA14473.1"/>
    </source>
</evidence>
<keyword evidence="2" id="KW-1185">Reference proteome</keyword>
<organism evidence="1 2">
    <name type="scientific">Paenibacillus faecis</name>
    <dbReference type="NCBI Taxonomy" id="862114"/>
    <lineage>
        <taxon>Bacteria</taxon>
        <taxon>Bacillati</taxon>
        <taxon>Bacillota</taxon>
        <taxon>Bacilli</taxon>
        <taxon>Bacillales</taxon>
        <taxon>Paenibacillaceae</taxon>
        <taxon>Paenibacillus</taxon>
    </lineage>
</organism>
<comment type="caution">
    <text evidence="1">The sequence shown here is derived from an EMBL/GenBank/DDBJ whole genome shotgun (WGS) entry which is preliminary data.</text>
</comment>
<proteinExistence type="predicted"/>
<protein>
    <recommendedName>
        <fullName evidence="3">Serine/threonine protein phosphatase</fullName>
    </recommendedName>
</protein>
<name>A0A5D0CXN0_9BACL</name>
<evidence type="ECO:0000313" key="2">
    <source>
        <dbReference type="Proteomes" id="UP000325218"/>
    </source>
</evidence>
<evidence type="ECO:0008006" key="3">
    <source>
        <dbReference type="Google" id="ProtNLM"/>
    </source>
</evidence>
<dbReference type="EMBL" id="VSDO01000001">
    <property type="protein sequence ID" value="TYA14473.1"/>
    <property type="molecule type" value="Genomic_DNA"/>
</dbReference>